<keyword evidence="6" id="KW-0735">Signal-anchor</keyword>
<feature type="region of interest" description="Disordered" evidence="11">
    <location>
        <begin position="645"/>
        <end position="729"/>
    </location>
</feature>
<organism evidence="16 17">
    <name type="scientific">Phytophthora kernoviae</name>
    <dbReference type="NCBI Taxonomy" id="325452"/>
    <lineage>
        <taxon>Eukaryota</taxon>
        <taxon>Sar</taxon>
        <taxon>Stramenopiles</taxon>
        <taxon>Oomycota</taxon>
        <taxon>Peronosporomycetes</taxon>
        <taxon>Peronosporales</taxon>
        <taxon>Peronosporaceae</taxon>
        <taxon>Phytophthora</taxon>
    </lineage>
</organism>
<reference evidence="13" key="1">
    <citation type="journal article" date="2015" name="Genom Data">
        <title>Genome sequences of six Phytophthora species associated with forests in New Zealand.</title>
        <authorList>
            <person name="Studholme D.J."/>
            <person name="McDougal R.L."/>
            <person name="Sambles C."/>
            <person name="Hansen E."/>
            <person name="Hardy G."/>
            <person name="Grant M."/>
            <person name="Ganley R.J."/>
            <person name="Williams N.M."/>
        </authorList>
    </citation>
    <scope>NUCLEOTIDE SEQUENCE</scope>
    <source>
        <strain evidence="14">NZFS 2646</strain>
        <strain evidence="13">NZFS 3630</strain>
    </source>
</reference>
<dbReference type="Proteomes" id="UP000285883">
    <property type="component" value="Unassembled WGS sequence"/>
</dbReference>
<accession>A0A3R7GR44</accession>
<dbReference type="EMBL" id="MBDN02000563">
    <property type="protein sequence ID" value="RLN74407.1"/>
    <property type="molecule type" value="Genomic_DNA"/>
</dbReference>
<dbReference type="EMBL" id="JPWV03000039">
    <property type="protein sequence ID" value="KAG2528528.1"/>
    <property type="molecule type" value="Genomic_DNA"/>
</dbReference>
<evidence type="ECO:0000256" key="8">
    <source>
        <dbReference type="ARBA" id="ARBA00023034"/>
    </source>
</evidence>
<dbReference type="PANTHER" id="PTHR31646">
    <property type="entry name" value="ALPHA-1,2-MANNOSYLTRANSFERASE MNN2"/>
    <property type="match status" value="1"/>
</dbReference>
<dbReference type="Proteomes" id="UP000792063">
    <property type="component" value="Unassembled WGS sequence"/>
</dbReference>
<dbReference type="GO" id="GO:0000026">
    <property type="term" value="F:alpha-1,2-mannosyltransferase activity"/>
    <property type="evidence" value="ECO:0007669"/>
    <property type="project" value="TreeGrafter"/>
</dbReference>
<feature type="transmembrane region" description="Helical" evidence="12">
    <location>
        <begin position="7"/>
        <end position="28"/>
    </location>
</feature>
<evidence type="ECO:0000256" key="5">
    <source>
        <dbReference type="ARBA" id="ARBA00022692"/>
    </source>
</evidence>
<evidence type="ECO:0000313" key="13">
    <source>
        <dbReference type="EMBL" id="KAG2510771.1"/>
    </source>
</evidence>
<proteinExistence type="inferred from homology"/>
<keyword evidence="7 12" id="KW-1133">Transmembrane helix</keyword>
<evidence type="ECO:0000313" key="16">
    <source>
        <dbReference type="EMBL" id="RLN74407.1"/>
    </source>
</evidence>
<comment type="caution">
    <text evidence="16">The sequence shown here is derived from an EMBL/GenBank/DDBJ whole genome shotgun (WGS) entry which is preliminary data.</text>
</comment>
<dbReference type="InterPro" id="IPR029044">
    <property type="entry name" value="Nucleotide-diphossugar_trans"/>
</dbReference>
<evidence type="ECO:0000313" key="17">
    <source>
        <dbReference type="Proteomes" id="UP000285624"/>
    </source>
</evidence>
<evidence type="ECO:0000313" key="18">
    <source>
        <dbReference type="Proteomes" id="UP000285883"/>
    </source>
</evidence>
<evidence type="ECO:0000256" key="7">
    <source>
        <dbReference type="ARBA" id="ARBA00022989"/>
    </source>
</evidence>
<evidence type="ECO:0000256" key="6">
    <source>
        <dbReference type="ARBA" id="ARBA00022968"/>
    </source>
</evidence>
<name>A0A3R7GR44_9STRA</name>
<feature type="compositionally biased region" description="Basic and acidic residues" evidence="11">
    <location>
        <begin position="665"/>
        <end position="687"/>
    </location>
</feature>
<feature type="region of interest" description="Disordered" evidence="11">
    <location>
        <begin position="1202"/>
        <end position="1225"/>
    </location>
</feature>
<sequence length="1225" mass="139949">MQHNKMFAFFFLIVMTCALGLICVASLIQQRDLQLQRLAVRSLHGTNDRADGGGLRGQMTELMQQPADDAVDDNESGIAARWRQLGNDLNAYECVGWRAQRDCSPEGGSDPQNDRLCNASIHNGESGYCEIRHKDTGVTRRVMQMHCDSLRPDVAFRCDEFVSLLEYGHKATEYVHDEKFSLENCRQQLVDDQIRAAATVLEKHKNNDDKVDMYDQIRRGVDMMRNKPTELVLNSDQIPPRPPASYRRGIVFVVYEKMLQSVYASVRSLRSMGCTLPVELWYMRSETDPSHPILRELTGKYDVFMREILDPRAKKFYTKTYAVFYSAFDQVLLLDADNFAVRDPTYLFETPEFKNTGAIFWPDFWRPKKTIFNIQPTSFVWDVFDLDAVDMFEQESGQVLIDRSVHQKALNVLMYYAFNPGTFERLRLAWGDKDLFRFAWLKTKSSFHMIKTPPGSAGLKLPDVNIFCGVTMVQHDPDRGIVFLHRNQEKLTSENREKVWSHIQDFRVDKVPMEDYDVRGANGGRYFPQFKRCYGKDIYYEKAFTVTDMEELPFAGLEQQLLDLVQEAARIDADVTKKETDLPVNGMHQGFVGLSYEGNDVQGATHDVIVRRQHLLAKLTAYTGGSGSSAAAKIVLSSVDYLTDGSSSLDGGDDTIINPMDDGQEEKLDGKLNENEKKSQANPKETKPPTSKPTQKPTQKLGTAPEKKSETAKSPSQAPVEKSQSVEDPWAPIKSVAELDMYECKAWRQTANCSPRGESKPKRDASCDKIILPSDSGFCEYRHRKTGAIRRIVGAKCKSRVSQMGYSCANATMLVRYNLLADGYKPLYPMSFENNQRDFLQQNDLSTTKSDKAVVVSAAKMEKPKSFSRGIAYVVYEQLLLSVYAAVRALRSTGCKLPIELWYREEETNTSHPLLQELTGKYGAYLRVIQDSRAIKFYTKLYAVFYSAFDNLLLLDADNFAARDPTYLFATEVYNDTGAVFWPDFWMPNRTIFKTKKNSDVWELMGVPYIDMFEQESGQVLVNRAKHTKALHAMLHYALTEPHLPAEFNMLWGDKDLFRFAWMRTNSSFHMISRPAGSAGLKAPNLNIFCGSTMVQHDPKGDIVFLHRNIVKFLPDGNNTEKLWHYVQQYNKDQDLRFYEVRGDVDHRWFPNIRKCYGKRINYLRAYSLKPITDFPFAGLEDEIISHVVEGEKLIKDAKWVPTPTAPPMTKSPKKHINTDSRKTK</sequence>
<evidence type="ECO:0000256" key="10">
    <source>
        <dbReference type="ARBA" id="ARBA00037847"/>
    </source>
</evidence>
<dbReference type="EMBL" id="JPWU03000578">
    <property type="protein sequence ID" value="KAG2510771.1"/>
    <property type="molecule type" value="Genomic_DNA"/>
</dbReference>
<comment type="subcellular location">
    <subcellularLocation>
        <location evidence="10">Endomembrane system</location>
        <topology evidence="10">Single-pass membrane protein</topology>
    </subcellularLocation>
    <subcellularLocation>
        <location evidence="1">Golgi apparatus membrane</location>
    </subcellularLocation>
    <subcellularLocation>
        <location evidence="2">Membrane</location>
        <topology evidence="2">Single-pass type II membrane protein</topology>
    </subcellularLocation>
</comment>
<reference evidence="17 18" key="2">
    <citation type="submission" date="2018-07" db="EMBL/GenBank/DDBJ databases">
        <title>Genome sequencing of oomycete isolates from Chile give support for New Zealand origin for Phytophthora kernoviae and make available the first Nothophytophthora sp. genome.</title>
        <authorList>
            <person name="Studholme D.J."/>
            <person name="Sanfuentes E."/>
            <person name="Panda P."/>
            <person name="Hill R."/>
            <person name="Sambles C."/>
            <person name="Grant M."/>
            <person name="Williams N.M."/>
            <person name="Mcdougal R.L."/>
        </authorList>
    </citation>
    <scope>NUCLEOTIDE SEQUENCE [LARGE SCALE GENOMIC DNA]</scope>
    <source>
        <strain evidence="15">Chile2</strain>
        <strain evidence="16">Chile4</strain>
    </source>
</reference>
<dbReference type="Proteomes" id="UP000785171">
    <property type="component" value="Unassembled WGS sequence"/>
</dbReference>
<evidence type="ECO:0000256" key="3">
    <source>
        <dbReference type="ARBA" id="ARBA00009105"/>
    </source>
</evidence>
<evidence type="ECO:0000256" key="12">
    <source>
        <dbReference type="SAM" id="Phobius"/>
    </source>
</evidence>
<evidence type="ECO:0000256" key="1">
    <source>
        <dbReference type="ARBA" id="ARBA00004394"/>
    </source>
</evidence>
<dbReference type="SUPFAM" id="SSF53448">
    <property type="entry name" value="Nucleotide-diphospho-sugar transferases"/>
    <property type="match status" value="2"/>
</dbReference>
<dbReference type="Gene3D" id="3.90.550.10">
    <property type="entry name" value="Spore Coat Polysaccharide Biosynthesis Protein SpsA, Chain A"/>
    <property type="match status" value="1"/>
</dbReference>
<comment type="similarity">
    <text evidence="3">Belongs to the MNN1/MNT family.</text>
</comment>
<protein>
    <recommendedName>
        <fullName evidence="19">Nucleotide-diphospho-sugar transferase domain-containing protein</fullName>
    </recommendedName>
</protein>
<evidence type="ECO:0000256" key="9">
    <source>
        <dbReference type="ARBA" id="ARBA00023136"/>
    </source>
</evidence>
<dbReference type="PANTHER" id="PTHR31646:SF1">
    <property type="entry name" value="ALPHA-1,2-MANNOSYLTRANSFERASE MNN2"/>
    <property type="match status" value="1"/>
</dbReference>
<dbReference type="GO" id="GO:0046354">
    <property type="term" value="P:mannan biosynthetic process"/>
    <property type="evidence" value="ECO:0007669"/>
    <property type="project" value="TreeGrafter"/>
</dbReference>
<keyword evidence="8" id="KW-0333">Golgi apparatus</keyword>
<dbReference type="Pfam" id="PF11051">
    <property type="entry name" value="Mannosyl_trans3"/>
    <property type="match status" value="2"/>
</dbReference>
<keyword evidence="9 12" id="KW-0472">Membrane</keyword>
<reference evidence="13" key="3">
    <citation type="submission" date="2020-06" db="EMBL/GenBank/DDBJ databases">
        <authorList>
            <person name="Studholme D.J."/>
        </authorList>
    </citation>
    <scope>NUCLEOTIDE SEQUENCE</scope>
    <source>
        <strain evidence="14">NZFS 2646</strain>
        <strain evidence="13">NZFS 3630</strain>
    </source>
</reference>
<dbReference type="STRING" id="325452.A0A3R7GR44"/>
<keyword evidence="4" id="KW-0808">Transferase</keyword>
<keyword evidence="5 12" id="KW-0812">Transmembrane</keyword>
<dbReference type="Proteomes" id="UP000285624">
    <property type="component" value="Unassembled WGS sequence"/>
</dbReference>
<evidence type="ECO:0000256" key="11">
    <source>
        <dbReference type="SAM" id="MobiDB-lite"/>
    </source>
</evidence>
<gene>
    <name evidence="15" type="ORF">BBI17_008967</name>
    <name evidence="16" type="ORF">BBO99_00008952</name>
    <name evidence="14" type="ORF">JM16_002750</name>
    <name evidence="13" type="ORF">JM18_008842</name>
</gene>
<dbReference type="GO" id="GO:0000139">
    <property type="term" value="C:Golgi membrane"/>
    <property type="evidence" value="ECO:0007669"/>
    <property type="project" value="UniProtKB-SubCell"/>
</dbReference>
<keyword evidence="17" id="KW-1185">Reference proteome</keyword>
<evidence type="ECO:0000313" key="14">
    <source>
        <dbReference type="EMBL" id="KAG2528528.1"/>
    </source>
</evidence>
<evidence type="ECO:0000256" key="2">
    <source>
        <dbReference type="ARBA" id="ARBA00004606"/>
    </source>
</evidence>
<dbReference type="AlphaFoldDB" id="A0A3R7GR44"/>
<dbReference type="InterPro" id="IPR022751">
    <property type="entry name" value="Alpha_mannosyltransferase"/>
</dbReference>
<dbReference type="EMBL" id="MAYM02000564">
    <property type="protein sequence ID" value="RLN37483.1"/>
    <property type="molecule type" value="Genomic_DNA"/>
</dbReference>
<evidence type="ECO:0000256" key="4">
    <source>
        <dbReference type="ARBA" id="ARBA00022679"/>
    </source>
</evidence>
<feature type="compositionally biased region" description="Low complexity" evidence="11">
    <location>
        <begin position="688"/>
        <end position="700"/>
    </location>
</feature>
<evidence type="ECO:0008006" key="19">
    <source>
        <dbReference type="Google" id="ProtNLM"/>
    </source>
</evidence>
<evidence type="ECO:0000313" key="15">
    <source>
        <dbReference type="EMBL" id="RLN37483.1"/>
    </source>
</evidence>